<dbReference type="EC" id="2.4.1.-" evidence="4"/>
<keyword evidence="6" id="KW-1185">Reference proteome</keyword>
<dbReference type="CDD" id="cd03784">
    <property type="entry name" value="GT1_Gtf-like"/>
    <property type="match status" value="1"/>
</dbReference>
<dbReference type="Gene3D" id="3.40.50.2000">
    <property type="entry name" value="Glycogen Phosphorylase B"/>
    <property type="match status" value="2"/>
</dbReference>
<evidence type="ECO:0000313" key="5">
    <source>
        <dbReference type="EMBL" id="KAL3628704.1"/>
    </source>
</evidence>
<evidence type="ECO:0000256" key="2">
    <source>
        <dbReference type="ARBA" id="ARBA00022679"/>
    </source>
</evidence>
<dbReference type="PANTHER" id="PTHR48047:SF227">
    <property type="entry name" value="GLYCOSYLTRANSFERASE"/>
    <property type="match status" value="1"/>
</dbReference>
<dbReference type="Pfam" id="PF00201">
    <property type="entry name" value="UDPGT"/>
    <property type="match status" value="1"/>
</dbReference>
<protein>
    <recommendedName>
        <fullName evidence="4">Glycosyltransferase</fullName>
        <ecNumber evidence="4">2.4.1.-</ecNumber>
    </recommendedName>
</protein>
<proteinExistence type="inferred from homology"/>
<dbReference type="AlphaFoldDB" id="A0ABD3CHD9"/>
<evidence type="ECO:0000313" key="6">
    <source>
        <dbReference type="Proteomes" id="UP001632038"/>
    </source>
</evidence>
<comment type="caution">
    <text evidence="5">The sequence shown here is derived from an EMBL/GenBank/DDBJ whole genome shotgun (WGS) entry which is preliminary data.</text>
</comment>
<keyword evidence="3" id="KW-0328">Glycosyltransferase</keyword>
<dbReference type="EMBL" id="JAVIJP010000036">
    <property type="protein sequence ID" value="KAL3628704.1"/>
    <property type="molecule type" value="Genomic_DNA"/>
</dbReference>
<evidence type="ECO:0000256" key="1">
    <source>
        <dbReference type="ARBA" id="ARBA00009995"/>
    </source>
</evidence>
<reference evidence="6" key="1">
    <citation type="journal article" date="2024" name="IScience">
        <title>Strigolactones Initiate the Formation of Haustorium-like Structures in Castilleja.</title>
        <authorList>
            <person name="Buerger M."/>
            <person name="Peterson D."/>
            <person name="Chory J."/>
        </authorList>
    </citation>
    <scope>NUCLEOTIDE SEQUENCE [LARGE SCALE GENOMIC DNA]</scope>
</reference>
<keyword evidence="2 3" id="KW-0808">Transferase</keyword>
<dbReference type="SUPFAM" id="SSF53756">
    <property type="entry name" value="UDP-Glycosyltransferase/glycogen phosphorylase"/>
    <property type="match status" value="1"/>
</dbReference>
<name>A0ABD3CHD9_9LAMI</name>
<dbReference type="PROSITE" id="PS00375">
    <property type="entry name" value="UDPGT"/>
    <property type="match status" value="1"/>
</dbReference>
<accession>A0ABD3CHD9</accession>
<dbReference type="GO" id="GO:0016757">
    <property type="term" value="F:glycosyltransferase activity"/>
    <property type="evidence" value="ECO:0007669"/>
    <property type="project" value="UniProtKB-KW"/>
</dbReference>
<gene>
    <name evidence="5" type="ORF">CASFOL_027750</name>
</gene>
<organism evidence="5 6">
    <name type="scientific">Castilleja foliolosa</name>
    <dbReference type="NCBI Taxonomy" id="1961234"/>
    <lineage>
        <taxon>Eukaryota</taxon>
        <taxon>Viridiplantae</taxon>
        <taxon>Streptophyta</taxon>
        <taxon>Embryophyta</taxon>
        <taxon>Tracheophyta</taxon>
        <taxon>Spermatophyta</taxon>
        <taxon>Magnoliopsida</taxon>
        <taxon>eudicotyledons</taxon>
        <taxon>Gunneridae</taxon>
        <taxon>Pentapetalae</taxon>
        <taxon>asterids</taxon>
        <taxon>lamiids</taxon>
        <taxon>Lamiales</taxon>
        <taxon>Orobanchaceae</taxon>
        <taxon>Pedicularideae</taxon>
        <taxon>Castillejinae</taxon>
        <taxon>Castilleja</taxon>
    </lineage>
</organism>
<dbReference type="FunFam" id="3.40.50.2000:FF:000107">
    <property type="entry name" value="Glycosyltransferase"/>
    <property type="match status" value="1"/>
</dbReference>
<dbReference type="Proteomes" id="UP001632038">
    <property type="component" value="Unassembled WGS sequence"/>
</dbReference>
<evidence type="ECO:0000256" key="4">
    <source>
        <dbReference type="RuleBase" id="RU362057"/>
    </source>
</evidence>
<dbReference type="InterPro" id="IPR035595">
    <property type="entry name" value="UDP_glycos_trans_CS"/>
</dbReference>
<sequence length="475" mass="52444">MGSLPHRPHFVILPFMSQGHTIPLLHLSRLLLLRRSAAITIYTTAANSPPIRANLKDTDITILELPFPQNIEGVPPGVENTQHLPSMFSFLPFVKSTKLMQESFEKSLETLNPPVSCIISDGFLGWTLESANKLGVPRFAFFGMGTFATTMHQVLEREKPHAATVSLDEPFIIPGFSGLELTRNDFEAPFNEIEPSGPYVEFMVEQIIAMAMSHGVIVNSFYELEKRYVDYWNEKIGPKISCVGPLCMAAKSHVDITEKRSYVYDFLDEKLSEKRPVLYVAFGTQAKVSAEQLQAIAKGLEDSQVSFLWALSTKGVDFFEGFKERVKDRGIVVEEWVDQVNILRHGGVEGFLSHCGWNSVLESVSASLPMVALPFMADQHLNARFVAEEAGVGLRIMPEGGGAVRGFVGAEEVERAVRDLMGGGDKGKEVRRKAAEYGAAARESMREGGSSMLTLDLLVDEIVGKTTSFHGGELE</sequence>
<dbReference type="InterPro" id="IPR002213">
    <property type="entry name" value="UDP_glucos_trans"/>
</dbReference>
<evidence type="ECO:0000256" key="3">
    <source>
        <dbReference type="RuleBase" id="RU003718"/>
    </source>
</evidence>
<comment type="similarity">
    <text evidence="1 3">Belongs to the UDP-glycosyltransferase family.</text>
</comment>
<dbReference type="PANTHER" id="PTHR48047">
    <property type="entry name" value="GLYCOSYLTRANSFERASE"/>
    <property type="match status" value="1"/>
</dbReference>